<protein>
    <submittedName>
        <fullName evidence="3">M56 family metallopeptidase</fullName>
    </submittedName>
</protein>
<dbReference type="Pfam" id="PF05569">
    <property type="entry name" value="Peptidase_M56"/>
    <property type="match status" value="1"/>
</dbReference>
<keyword evidence="1" id="KW-0812">Transmembrane</keyword>
<accession>A0A934MVW0</accession>
<keyword evidence="4" id="KW-1185">Reference proteome</keyword>
<sequence>MNPALRANLIFSSLLVAGAVISGQMGLFIVHQIWDVRFQWSFFQYCASILTDEPAAHNFIKILFNLVILYTVGKIIWRVYNQICLTRKWLKVFAGQKHVKLTKQLNSKYRKWGTEFIVVKDEKFIALTLGLVRPRIVVSTGTLSMFSNHEVEAVLFHEWYHCQQRDPLQLFLLTLILDGMGYIPAAKAAMRDFKTLKELLADSFAIRQMGTEYYLGNVLLKFSNAGQMQQSTTAVYFAEHAINYRIMQVLEPTKRVHIPKSNFKPLLIVVSLIVLMSSIILGGCS</sequence>
<dbReference type="Proteomes" id="UP000640274">
    <property type="component" value="Unassembled WGS sequence"/>
</dbReference>
<feature type="transmembrane region" description="Helical" evidence="1">
    <location>
        <begin position="263"/>
        <end position="283"/>
    </location>
</feature>
<name>A0A934MVW0_9BACL</name>
<feature type="transmembrane region" description="Helical" evidence="1">
    <location>
        <begin position="62"/>
        <end position="80"/>
    </location>
</feature>
<evidence type="ECO:0000259" key="2">
    <source>
        <dbReference type="Pfam" id="PF05569"/>
    </source>
</evidence>
<dbReference type="CDD" id="cd07326">
    <property type="entry name" value="M56_BlaR1_MecR1_like"/>
    <property type="match status" value="1"/>
</dbReference>
<dbReference type="InterPro" id="IPR052173">
    <property type="entry name" value="Beta-lactam_resp_regulator"/>
</dbReference>
<evidence type="ECO:0000313" key="4">
    <source>
        <dbReference type="Proteomes" id="UP000640274"/>
    </source>
</evidence>
<keyword evidence="1" id="KW-1133">Transmembrane helix</keyword>
<feature type="transmembrane region" description="Helical" evidence="1">
    <location>
        <begin position="9"/>
        <end position="34"/>
    </location>
</feature>
<reference evidence="3" key="1">
    <citation type="submission" date="2020-12" db="EMBL/GenBank/DDBJ databases">
        <authorList>
            <person name="Huq M.A."/>
        </authorList>
    </citation>
    <scope>NUCLEOTIDE SEQUENCE</scope>
    <source>
        <strain evidence="3">MAHUQ-46</strain>
    </source>
</reference>
<feature type="domain" description="Peptidase M56" evidence="2">
    <location>
        <begin position="59"/>
        <end position="248"/>
    </location>
</feature>
<dbReference type="PANTHER" id="PTHR34978:SF3">
    <property type="entry name" value="SLR0241 PROTEIN"/>
    <property type="match status" value="1"/>
</dbReference>
<organism evidence="3 4">
    <name type="scientific">Paenibacillus roseus</name>
    <dbReference type="NCBI Taxonomy" id="2798579"/>
    <lineage>
        <taxon>Bacteria</taxon>
        <taxon>Bacillati</taxon>
        <taxon>Bacillota</taxon>
        <taxon>Bacilli</taxon>
        <taxon>Bacillales</taxon>
        <taxon>Paenibacillaceae</taxon>
        <taxon>Paenibacillus</taxon>
    </lineage>
</organism>
<comment type="caution">
    <text evidence="3">The sequence shown here is derived from an EMBL/GenBank/DDBJ whole genome shotgun (WGS) entry which is preliminary data.</text>
</comment>
<keyword evidence="1" id="KW-0472">Membrane</keyword>
<dbReference type="EMBL" id="JAELUP010000077">
    <property type="protein sequence ID" value="MBJ6362532.1"/>
    <property type="molecule type" value="Genomic_DNA"/>
</dbReference>
<dbReference type="PANTHER" id="PTHR34978">
    <property type="entry name" value="POSSIBLE SENSOR-TRANSDUCER PROTEIN BLAR"/>
    <property type="match status" value="1"/>
</dbReference>
<proteinExistence type="predicted"/>
<evidence type="ECO:0000313" key="3">
    <source>
        <dbReference type="EMBL" id="MBJ6362532.1"/>
    </source>
</evidence>
<dbReference type="InterPro" id="IPR008756">
    <property type="entry name" value="Peptidase_M56"/>
</dbReference>
<gene>
    <name evidence="3" type="ORF">JFN88_14955</name>
</gene>
<dbReference type="Gene3D" id="3.30.2010.10">
    <property type="entry name" value="Metalloproteases ('zincins'), catalytic domain"/>
    <property type="match status" value="1"/>
</dbReference>
<dbReference type="RefSeq" id="WP_199020075.1">
    <property type="nucleotide sequence ID" value="NZ_JAELUP010000077.1"/>
</dbReference>
<evidence type="ECO:0000256" key="1">
    <source>
        <dbReference type="SAM" id="Phobius"/>
    </source>
</evidence>
<dbReference type="AlphaFoldDB" id="A0A934MVW0"/>